<feature type="region of interest" description="Disordered" evidence="1">
    <location>
        <begin position="117"/>
        <end position="140"/>
    </location>
</feature>
<name>A0A150R4L5_SORCE</name>
<protein>
    <submittedName>
        <fullName evidence="2">Uncharacterized protein</fullName>
    </submittedName>
</protein>
<evidence type="ECO:0000313" key="3">
    <source>
        <dbReference type="Proteomes" id="UP000075635"/>
    </source>
</evidence>
<dbReference type="AlphaFoldDB" id="A0A150R4L5"/>
<accession>A0A150R4L5</accession>
<gene>
    <name evidence="2" type="ORF">BE17_53065</name>
</gene>
<comment type="caution">
    <text evidence="2">The sequence shown here is derived from an EMBL/GenBank/DDBJ whole genome shotgun (WGS) entry which is preliminary data.</text>
</comment>
<sequence length="260" mass="27653">MIIYSMLRDLSMARPACRAAALAFGLCIVGGCAVEQDPGAEAVEEGLAPITSLRLANDADVRFYEPEEGLVLTFTTGEVPGAAEELPPVALYEALSGHAAPQVLIDAQARMDQARLARGPRRTSTEADLVEVTPPSPQAGPADGLGVAAQALSATSFQTSFCNNAGVDFDYCWTDSSVVRTTEISSVDWLHAHADAIAGSIQMTVSYRNTWGNWIVVFDQTVSSAGGVTLYQTLNNDRYRVTISSVSAGDIYHLAIHGDR</sequence>
<evidence type="ECO:0000313" key="2">
    <source>
        <dbReference type="EMBL" id="KYF75189.1"/>
    </source>
</evidence>
<evidence type="ECO:0000256" key="1">
    <source>
        <dbReference type="SAM" id="MobiDB-lite"/>
    </source>
</evidence>
<organism evidence="2 3">
    <name type="scientific">Sorangium cellulosum</name>
    <name type="common">Polyangium cellulosum</name>
    <dbReference type="NCBI Taxonomy" id="56"/>
    <lineage>
        <taxon>Bacteria</taxon>
        <taxon>Pseudomonadati</taxon>
        <taxon>Myxococcota</taxon>
        <taxon>Polyangia</taxon>
        <taxon>Polyangiales</taxon>
        <taxon>Polyangiaceae</taxon>
        <taxon>Sorangium</taxon>
    </lineage>
</organism>
<dbReference type="Proteomes" id="UP000075635">
    <property type="component" value="Unassembled WGS sequence"/>
</dbReference>
<dbReference type="EMBL" id="JEMB01003146">
    <property type="protein sequence ID" value="KYF75189.1"/>
    <property type="molecule type" value="Genomic_DNA"/>
</dbReference>
<reference evidence="2 3" key="1">
    <citation type="submission" date="2014-02" db="EMBL/GenBank/DDBJ databases">
        <title>The small core and large imbalanced accessory genome model reveals a collaborative survival strategy of Sorangium cellulosum strains in nature.</title>
        <authorList>
            <person name="Han K."/>
            <person name="Peng R."/>
            <person name="Blom J."/>
            <person name="Li Y.-Z."/>
        </authorList>
    </citation>
    <scope>NUCLEOTIDE SEQUENCE [LARGE SCALE GENOMIC DNA]</scope>
    <source>
        <strain evidence="2 3">So0011-07</strain>
    </source>
</reference>
<proteinExistence type="predicted"/>